<evidence type="ECO:0000256" key="4">
    <source>
        <dbReference type="ARBA" id="ARBA00023242"/>
    </source>
</evidence>
<evidence type="ECO:0000256" key="1">
    <source>
        <dbReference type="ARBA" id="ARBA00004123"/>
    </source>
</evidence>
<comment type="subcellular location">
    <subcellularLocation>
        <location evidence="1">Nucleus</location>
    </subcellularLocation>
</comment>
<proteinExistence type="inferred from homology"/>
<dbReference type="Proteomes" id="UP000503462">
    <property type="component" value="Chromosome 5"/>
</dbReference>
<gene>
    <name evidence="7" type="ORF">AMS68_007706</name>
</gene>
<dbReference type="InterPro" id="IPR018972">
    <property type="entry name" value="Sas10_C_dom"/>
</dbReference>
<sequence length="610" mass="67926">MAKKKRSSKTSTVETEPAALNVADSRKRMRTFEDVADSDDEFHLNRDKILLEEEPAAKRRRKTQEDEAFLEESEEEVLERSNVASEEEYSDLSEDGLDAQDEEEEDEEEEEEEEEGWGASKGDTYGTDAIETEEQALEEEAEARRLQKKQLQSMSAADYGFDEDDWKESTVPEKAAVITETLPEPEVPVDASPAERLKVLKSRYPEFEPLSKELLLIDADVTSLAKTLASSTSPMPKTRTKHDAASAYLGALTTYFALLTSSASRKSSNTALSAKELRDHDIMTLLVECRQTWQKAKSLSEDAPIVDELMLDELENESMDEMGADQGLSVEPEPKIKKSRKARHAEAVEAARQTRIAENLKRTEAENADLDALLGPVKRNAERKSAAEDSDIGAETALTAAQAEEKAKRRKSLRFYTSQIAQKANKRGAAGRTAGGDDDIPHRERLRDRQARLNAEAEKRGKRGEAGDDLGDDSDAGDAEQARQIRQAVDEDDEYYDMFAARTAKKKLDKVAYGEAQKRAREQGGVVIEQATVGADGKRKISYAIEKNKGLTPFRKKDVRNPRVKKRKKFEEKSKKLATMKATYKGGEGRGGYGGELTGIKSNLVKSTKL</sequence>
<keyword evidence="8" id="KW-1185">Reference proteome</keyword>
<keyword evidence="3" id="KW-0597">Phosphoprotein</keyword>
<accession>A0A6H0Y5T7</accession>
<organism evidence="7 8">
    <name type="scientific">Peltaster fructicola</name>
    <dbReference type="NCBI Taxonomy" id="286661"/>
    <lineage>
        <taxon>Eukaryota</taxon>
        <taxon>Fungi</taxon>
        <taxon>Dikarya</taxon>
        <taxon>Ascomycota</taxon>
        <taxon>Pezizomycotina</taxon>
        <taxon>Dothideomycetes</taxon>
        <taxon>Dothideomycetes incertae sedis</taxon>
        <taxon>Peltaster</taxon>
    </lineage>
</organism>
<evidence type="ECO:0000313" key="7">
    <source>
        <dbReference type="EMBL" id="QIX02189.1"/>
    </source>
</evidence>
<evidence type="ECO:0000256" key="3">
    <source>
        <dbReference type="ARBA" id="ARBA00022553"/>
    </source>
</evidence>
<feature type="compositionally biased region" description="Basic and acidic residues" evidence="5">
    <location>
        <begin position="24"/>
        <end position="33"/>
    </location>
</feature>
<keyword evidence="4" id="KW-0539">Nucleus</keyword>
<comment type="similarity">
    <text evidence="2">Belongs to the SAS10 family.</text>
</comment>
<dbReference type="Pfam" id="PF09368">
    <property type="entry name" value="Sas10"/>
    <property type="match status" value="1"/>
</dbReference>
<feature type="compositionally biased region" description="Basic and acidic residues" evidence="5">
    <location>
        <begin position="439"/>
        <end position="466"/>
    </location>
</feature>
<feature type="region of interest" description="Disordered" evidence="5">
    <location>
        <begin position="322"/>
        <end position="351"/>
    </location>
</feature>
<feature type="region of interest" description="Disordered" evidence="5">
    <location>
        <begin position="1"/>
        <end position="172"/>
    </location>
</feature>
<name>A0A6H0Y5T7_9PEZI</name>
<feature type="domain" description="Sas10 C-terminal" evidence="6">
    <location>
        <begin position="536"/>
        <end position="610"/>
    </location>
</feature>
<evidence type="ECO:0000313" key="8">
    <source>
        <dbReference type="Proteomes" id="UP000503462"/>
    </source>
</evidence>
<feature type="compositionally biased region" description="Acidic residues" evidence="5">
    <location>
        <begin position="467"/>
        <end position="478"/>
    </location>
</feature>
<feature type="region of interest" description="Disordered" evidence="5">
    <location>
        <begin position="401"/>
        <end position="490"/>
    </location>
</feature>
<dbReference type="InterPro" id="IPR007146">
    <property type="entry name" value="Sas10/Utp3/C1D"/>
</dbReference>
<evidence type="ECO:0000256" key="2">
    <source>
        <dbReference type="ARBA" id="ARBA00010979"/>
    </source>
</evidence>
<dbReference type="OrthoDB" id="1924577at2759"/>
<reference evidence="7 8" key="1">
    <citation type="journal article" date="2016" name="Sci. Rep.">
        <title>Peltaster fructicola genome reveals evolution from an invasive phytopathogen to an ectophytic parasite.</title>
        <authorList>
            <person name="Xu C."/>
            <person name="Chen H."/>
            <person name="Gleason M.L."/>
            <person name="Xu J.R."/>
            <person name="Liu H."/>
            <person name="Zhang R."/>
            <person name="Sun G."/>
        </authorList>
    </citation>
    <scope>NUCLEOTIDE SEQUENCE [LARGE SCALE GENOMIC DNA]</scope>
    <source>
        <strain evidence="7 8">LNHT1506</strain>
    </source>
</reference>
<feature type="region of interest" description="Disordered" evidence="5">
    <location>
        <begin position="590"/>
        <end position="610"/>
    </location>
</feature>
<protein>
    <recommendedName>
        <fullName evidence="6">Sas10 C-terminal domain-containing protein</fullName>
    </recommendedName>
</protein>
<evidence type="ECO:0000256" key="5">
    <source>
        <dbReference type="SAM" id="MobiDB-lite"/>
    </source>
</evidence>
<dbReference type="GO" id="GO:0000462">
    <property type="term" value="P:maturation of SSU-rRNA from tricistronic rRNA transcript (SSU-rRNA, 5.8S rRNA, LSU-rRNA)"/>
    <property type="evidence" value="ECO:0007669"/>
    <property type="project" value="TreeGrafter"/>
</dbReference>
<feature type="compositionally biased region" description="Polar residues" evidence="5">
    <location>
        <begin position="600"/>
        <end position="610"/>
    </location>
</feature>
<dbReference type="AlphaFoldDB" id="A0A6H0Y5T7"/>
<feature type="compositionally biased region" description="Acidic residues" evidence="5">
    <location>
        <begin position="66"/>
        <end position="77"/>
    </location>
</feature>
<dbReference type="GO" id="GO:0032040">
    <property type="term" value="C:small-subunit processome"/>
    <property type="evidence" value="ECO:0007669"/>
    <property type="project" value="TreeGrafter"/>
</dbReference>
<dbReference type="PANTHER" id="PTHR13237:SF8">
    <property type="entry name" value="SOMETHING ABOUT SILENCING PROTEIN 10"/>
    <property type="match status" value="1"/>
</dbReference>
<feature type="compositionally biased region" description="Acidic residues" evidence="5">
    <location>
        <begin position="130"/>
        <end position="141"/>
    </location>
</feature>
<evidence type="ECO:0000259" key="6">
    <source>
        <dbReference type="Pfam" id="PF09368"/>
    </source>
</evidence>
<dbReference type="Pfam" id="PF04000">
    <property type="entry name" value="Sas10_Utp3"/>
    <property type="match status" value="1"/>
</dbReference>
<dbReference type="PANTHER" id="PTHR13237">
    <property type="entry name" value="SOMETHING ABOUT SILENCING PROTEIN 10-RELATED"/>
    <property type="match status" value="1"/>
</dbReference>
<feature type="compositionally biased region" description="Basic and acidic residues" evidence="5">
    <location>
        <begin position="41"/>
        <end position="57"/>
    </location>
</feature>
<feature type="compositionally biased region" description="Acidic residues" evidence="5">
    <location>
        <begin position="85"/>
        <end position="116"/>
    </location>
</feature>
<dbReference type="EMBL" id="CP051143">
    <property type="protein sequence ID" value="QIX02189.1"/>
    <property type="molecule type" value="Genomic_DNA"/>
</dbReference>